<comment type="caution">
    <text evidence="2">The sequence shown here is derived from an EMBL/GenBank/DDBJ whole genome shotgun (WGS) entry which is preliminary data.</text>
</comment>
<gene>
    <name evidence="2" type="ORF">G6N73_31775</name>
</gene>
<dbReference type="InterPro" id="IPR002938">
    <property type="entry name" value="FAD-bd"/>
</dbReference>
<evidence type="ECO:0000313" key="2">
    <source>
        <dbReference type="EMBL" id="NGO55566.1"/>
    </source>
</evidence>
<protein>
    <recommendedName>
        <fullName evidence="1">FAD-binding domain-containing protein</fullName>
    </recommendedName>
</protein>
<organism evidence="2 3">
    <name type="scientific">Allomesorhizobium camelthorni</name>
    <dbReference type="NCBI Taxonomy" id="475069"/>
    <lineage>
        <taxon>Bacteria</taxon>
        <taxon>Pseudomonadati</taxon>
        <taxon>Pseudomonadota</taxon>
        <taxon>Alphaproteobacteria</taxon>
        <taxon>Hyphomicrobiales</taxon>
        <taxon>Phyllobacteriaceae</taxon>
        <taxon>Allomesorhizobium</taxon>
    </lineage>
</organism>
<evidence type="ECO:0000313" key="3">
    <source>
        <dbReference type="Proteomes" id="UP001642900"/>
    </source>
</evidence>
<dbReference type="PANTHER" id="PTHR43422">
    <property type="entry name" value="THIAMINE THIAZOLE SYNTHASE"/>
    <property type="match status" value="1"/>
</dbReference>
<keyword evidence="3" id="KW-1185">Reference proteome</keyword>
<dbReference type="GO" id="GO:0071949">
    <property type="term" value="F:FAD binding"/>
    <property type="evidence" value="ECO:0007669"/>
    <property type="project" value="InterPro"/>
</dbReference>
<dbReference type="Proteomes" id="UP001642900">
    <property type="component" value="Unassembled WGS sequence"/>
</dbReference>
<name>A0A6G4WMZ2_9HYPH</name>
<reference evidence="2 3" key="1">
    <citation type="submission" date="2020-02" db="EMBL/GenBank/DDBJ databases">
        <title>Genome sequence of strain CCNWXJ40-4.</title>
        <authorList>
            <person name="Gao J."/>
            <person name="Sun J."/>
        </authorList>
    </citation>
    <scope>NUCLEOTIDE SEQUENCE [LARGE SCALE GENOMIC DNA]</scope>
    <source>
        <strain evidence="2 3">CCNWXJ 40-4</strain>
    </source>
</reference>
<dbReference type="EMBL" id="JAAKZF010000108">
    <property type="protein sequence ID" value="NGO55566.1"/>
    <property type="molecule type" value="Genomic_DNA"/>
</dbReference>
<dbReference type="Gene3D" id="3.50.50.60">
    <property type="entry name" value="FAD/NAD(P)-binding domain"/>
    <property type="match status" value="1"/>
</dbReference>
<dbReference type="Pfam" id="PF01494">
    <property type="entry name" value="FAD_binding_3"/>
    <property type="match status" value="1"/>
</dbReference>
<dbReference type="PANTHER" id="PTHR43422:SF3">
    <property type="entry name" value="THIAMINE THIAZOLE SYNTHASE"/>
    <property type="match status" value="1"/>
</dbReference>
<dbReference type="InterPro" id="IPR036188">
    <property type="entry name" value="FAD/NAD-bd_sf"/>
</dbReference>
<dbReference type="AlphaFoldDB" id="A0A6G4WMZ2"/>
<dbReference type="SUPFAM" id="SSF51905">
    <property type="entry name" value="FAD/NAD(P)-binding domain"/>
    <property type="match status" value="1"/>
</dbReference>
<sequence length="465" mass="50508">MRENRLAHAIVLGGSVAGLLAARVLAHHAESVTLVERDDLPDAALHRKGTPQSHHANNLHPRALPLLDAWFPGVTDELERAGAVPVADEVRAVIRGLRYAHTHGAPTTFLLTRPLLDAILRRRVRALGNVSFAMECDVTGLCMDRAVNVAGALLRNEHGETSLAGELVVDAMGRGTRARRWLSAFGYAEPSVTEVRVNVHYASRLFSRAAADLQGDKLVMISPTADIPRGAVAFAVEGDRWLVTLFEYGGETPPTELSEFRTFARTLVADDLGELLAGATALDDGAVFAFPAACLRRFDKLRALPDGYLCLGDSLCQLNPSYGQGITSAVLQAEALAKALARGRRLLPLRYYKLAVKAASQPFNLSWSSDLDLPRVVAPPNPTPAPIRAYVKRAMRVARHDPAVALAMRRIIGLVDPPLALLRPSIAFRVLFGNAEVAPRDAHSAAPISVVWPRRERAQQKRRKA</sequence>
<accession>A0A6G4WMZ2</accession>
<proteinExistence type="predicted"/>
<feature type="domain" description="FAD-binding" evidence="1">
    <location>
        <begin position="9"/>
        <end position="341"/>
    </location>
</feature>
<evidence type="ECO:0000259" key="1">
    <source>
        <dbReference type="Pfam" id="PF01494"/>
    </source>
</evidence>
<dbReference type="Gene3D" id="3.30.9.100">
    <property type="match status" value="1"/>
</dbReference>
<dbReference type="RefSeq" id="WP_165033917.1">
    <property type="nucleotide sequence ID" value="NZ_JAAKZF010000108.1"/>
</dbReference>